<name>A0A6B0QV86_9CETA</name>
<accession>A0A6B0QV86</accession>
<proteinExistence type="predicted"/>
<reference evidence="1" key="1">
    <citation type="submission" date="2019-10" db="EMBL/GenBank/DDBJ databases">
        <title>The sequence and de novo assembly of the wild yak genome.</title>
        <authorList>
            <person name="Liu Y."/>
        </authorList>
    </citation>
    <scope>NUCLEOTIDE SEQUENCE [LARGE SCALE GENOMIC DNA]</scope>
    <source>
        <strain evidence="1">WY2019</strain>
    </source>
</reference>
<sequence length="69" mass="7951">MALEDDFKENSQWEAGHSSACKDIKADCNTCVEIEDRKNCKSTLLSSAKREDRRFVQFDSCIIMLFDVK</sequence>
<evidence type="ECO:0000313" key="2">
    <source>
        <dbReference type="Proteomes" id="UP000322234"/>
    </source>
</evidence>
<dbReference type="AlphaFoldDB" id="A0A6B0QV86"/>
<gene>
    <name evidence="1" type="ORF">E5288_WYG008968</name>
</gene>
<organism evidence="1 2">
    <name type="scientific">Bos mutus</name>
    <name type="common">wild yak</name>
    <dbReference type="NCBI Taxonomy" id="72004"/>
    <lineage>
        <taxon>Eukaryota</taxon>
        <taxon>Metazoa</taxon>
        <taxon>Chordata</taxon>
        <taxon>Craniata</taxon>
        <taxon>Vertebrata</taxon>
        <taxon>Euteleostomi</taxon>
        <taxon>Mammalia</taxon>
        <taxon>Eutheria</taxon>
        <taxon>Laurasiatheria</taxon>
        <taxon>Artiodactyla</taxon>
        <taxon>Ruminantia</taxon>
        <taxon>Pecora</taxon>
        <taxon>Bovidae</taxon>
        <taxon>Bovinae</taxon>
        <taxon>Bos</taxon>
    </lineage>
</organism>
<keyword evidence="2" id="KW-1185">Reference proteome</keyword>
<dbReference type="Proteomes" id="UP000322234">
    <property type="component" value="Unassembled WGS sequence"/>
</dbReference>
<dbReference type="EMBL" id="VBQZ03000005">
    <property type="protein sequence ID" value="MXQ80737.1"/>
    <property type="molecule type" value="Genomic_DNA"/>
</dbReference>
<protein>
    <submittedName>
        <fullName evidence="1">Uncharacterized protein</fullName>
    </submittedName>
</protein>
<comment type="caution">
    <text evidence="1">The sequence shown here is derived from an EMBL/GenBank/DDBJ whole genome shotgun (WGS) entry which is preliminary data.</text>
</comment>
<evidence type="ECO:0000313" key="1">
    <source>
        <dbReference type="EMBL" id="MXQ80737.1"/>
    </source>
</evidence>